<evidence type="ECO:0000313" key="2">
    <source>
        <dbReference type="WBParaSite" id="ALUE_0002218601-mRNA-1"/>
    </source>
</evidence>
<organism evidence="1 2">
    <name type="scientific">Ascaris lumbricoides</name>
    <name type="common">Giant roundworm</name>
    <dbReference type="NCBI Taxonomy" id="6252"/>
    <lineage>
        <taxon>Eukaryota</taxon>
        <taxon>Metazoa</taxon>
        <taxon>Ecdysozoa</taxon>
        <taxon>Nematoda</taxon>
        <taxon>Chromadorea</taxon>
        <taxon>Rhabditida</taxon>
        <taxon>Spirurina</taxon>
        <taxon>Ascaridomorpha</taxon>
        <taxon>Ascaridoidea</taxon>
        <taxon>Ascarididae</taxon>
        <taxon>Ascaris</taxon>
    </lineage>
</organism>
<protein>
    <submittedName>
        <fullName evidence="2">Ovule protein</fullName>
    </submittedName>
</protein>
<proteinExistence type="predicted"/>
<sequence length="73" mass="8601">MKRFTMSYVSAYPKFATRHALVLKYCFLVHLALREEESLKTTWMMVPSSTIKPSYLTRPICTLLITDYNTDYN</sequence>
<dbReference type="WBParaSite" id="ALUE_0002218601-mRNA-1">
    <property type="protein sequence ID" value="ALUE_0002218601-mRNA-1"/>
    <property type="gene ID" value="ALUE_0002218601"/>
</dbReference>
<reference evidence="2" key="1">
    <citation type="submission" date="2017-02" db="UniProtKB">
        <authorList>
            <consortium name="WormBaseParasite"/>
        </authorList>
    </citation>
    <scope>IDENTIFICATION</scope>
</reference>
<evidence type="ECO:0000313" key="1">
    <source>
        <dbReference type="Proteomes" id="UP000036681"/>
    </source>
</evidence>
<keyword evidence="1" id="KW-1185">Reference proteome</keyword>
<name>A0A0M3ITV8_ASCLU</name>
<accession>A0A0M3ITV8</accession>
<dbReference type="Proteomes" id="UP000036681">
    <property type="component" value="Unplaced"/>
</dbReference>
<dbReference type="AlphaFoldDB" id="A0A0M3ITV8"/>